<feature type="transmembrane region" description="Helical" evidence="8">
    <location>
        <begin position="359"/>
        <end position="379"/>
    </location>
</feature>
<feature type="transmembrane region" description="Helical" evidence="8">
    <location>
        <begin position="255"/>
        <end position="278"/>
    </location>
</feature>
<dbReference type="Pfam" id="PF01733">
    <property type="entry name" value="Nucleoside_tran"/>
    <property type="match status" value="1"/>
</dbReference>
<gene>
    <name evidence="9" type="ORF">BOKJ2_LOCUS5757</name>
</gene>
<dbReference type="PANTHER" id="PTHR10332">
    <property type="entry name" value="EQUILIBRATIVE NUCLEOSIDE TRANSPORTER"/>
    <property type="match status" value="1"/>
</dbReference>
<feature type="transmembrane region" description="Helical" evidence="8">
    <location>
        <begin position="425"/>
        <end position="449"/>
    </location>
</feature>
<accession>A0A811KHH9</accession>
<feature type="transmembrane region" description="Helical" evidence="8">
    <location>
        <begin position="163"/>
        <end position="182"/>
    </location>
</feature>
<dbReference type="SUPFAM" id="SSF103473">
    <property type="entry name" value="MFS general substrate transporter"/>
    <property type="match status" value="1"/>
</dbReference>
<evidence type="ECO:0000313" key="10">
    <source>
        <dbReference type="Proteomes" id="UP000614601"/>
    </source>
</evidence>
<evidence type="ECO:0000256" key="8">
    <source>
        <dbReference type="SAM" id="Phobius"/>
    </source>
</evidence>
<dbReference type="InterPro" id="IPR036259">
    <property type="entry name" value="MFS_trans_sf"/>
</dbReference>
<dbReference type="InterPro" id="IPR002259">
    <property type="entry name" value="Eqnu_transpt"/>
</dbReference>
<feature type="transmembrane region" description="Helical" evidence="8">
    <location>
        <begin position="82"/>
        <end position="110"/>
    </location>
</feature>
<reference evidence="9" key="1">
    <citation type="submission" date="2020-09" db="EMBL/GenBank/DDBJ databases">
        <authorList>
            <person name="Kikuchi T."/>
        </authorList>
    </citation>
    <scope>NUCLEOTIDE SEQUENCE</scope>
    <source>
        <strain evidence="9">SH1</strain>
    </source>
</reference>
<dbReference type="EMBL" id="CAJFDH010000003">
    <property type="protein sequence ID" value="CAD5214766.1"/>
    <property type="molecule type" value="Genomic_DNA"/>
</dbReference>
<keyword evidence="5 8" id="KW-1133">Transmembrane helix</keyword>
<evidence type="ECO:0000256" key="1">
    <source>
        <dbReference type="ARBA" id="ARBA00004141"/>
    </source>
</evidence>
<comment type="similarity">
    <text evidence="2">Belongs to the SLC29A/ENT transporter (TC 2.A.57) family.</text>
</comment>
<keyword evidence="4 8" id="KW-0812">Transmembrane</keyword>
<feature type="transmembrane region" description="Helical" evidence="8">
    <location>
        <begin position="317"/>
        <end position="339"/>
    </location>
</feature>
<feature type="transmembrane region" description="Helical" evidence="8">
    <location>
        <begin position="188"/>
        <end position="209"/>
    </location>
</feature>
<dbReference type="GO" id="GO:0005886">
    <property type="term" value="C:plasma membrane"/>
    <property type="evidence" value="ECO:0007669"/>
    <property type="project" value="TreeGrafter"/>
</dbReference>
<organism evidence="9 10">
    <name type="scientific">Bursaphelenchus okinawaensis</name>
    <dbReference type="NCBI Taxonomy" id="465554"/>
    <lineage>
        <taxon>Eukaryota</taxon>
        <taxon>Metazoa</taxon>
        <taxon>Ecdysozoa</taxon>
        <taxon>Nematoda</taxon>
        <taxon>Chromadorea</taxon>
        <taxon>Rhabditida</taxon>
        <taxon>Tylenchina</taxon>
        <taxon>Tylenchomorpha</taxon>
        <taxon>Aphelenchoidea</taxon>
        <taxon>Aphelenchoididae</taxon>
        <taxon>Bursaphelenchus</taxon>
    </lineage>
</organism>
<sequence>MSFRNIILPARCSAESLNLLSDLTVAKYGAFRRMTENAAVANEVSVNVSVEERTPFVPSSPNGSSSNTKSEPDDTQKKTASLVYWIFVLHGIGTLMPWNMFLTIAPDYFMGYKFHPLNVTAPAPNYSQNFFSYLGVCSQLPNLILNCLNLFIVLKADLSVRIIYSLFVVATICLTTIIFVFVPTHEWMFGFFLFTMFTVIILNSANGVYQNSIYGILADFPAHFTNAVVIGNNTCGIFVTLILIFTLSLSRNVKLVAFAYFLVALLTVLLCLATFFYLPKLGFYEFYVQKAKASRSQAESTEKGLKLDDIKFVLKHAWVQMLSVFLTFFVTLALFPAVINAVDITPEGQQYSFFIPKYLFSPIVVFLNFNVFATVGNIIANYIQVPGHKHLISFTIARLAFLPFFWYCNYGGVKRLGPVYIENEWVFIGMITFMSLTHGYFSSLSMMYAPRGVPNSAARTAGMMSAFFLVLGIACGVAFTFGEAYIFVAQ</sequence>
<evidence type="ECO:0000256" key="6">
    <source>
        <dbReference type="ARBA" id="ARBA00023136"/>
    </source>
</evidence>
<feature type="transmembrane region" description="Helical" evidence="8">
    <location>
        <begin position="391"/>
        <end position="413"/>
    </location>
</feature>
<dbReference type="PANTHER" id="PTHR10332:SF80">
    <property type="entry name" value="EQUILIBRATIVE NUCLEOSIDE TRANSPORTER 2, ISOFORM A"/>
    <property type="match status" value="1"/>
</dbReference>
<feature type="transmembrane region" description="Helical" evidence="8">
    <location>
        <begin position="230"/>
        <end position="249"/>
    </location>
</feature>
<dbReference type="EMBL" id="CAJFCW020000003">
    <property type="protein sequence ID" value="CAG9103233.1"/>
    <property type="molecule type" value="Genomic_DNA"/>
</dbReference>
<keyword evidence="10" id="KW-1185">Reference proteome</keyword>
<dbReference type="Proteomes" id="UP000614601">
    <property type="component" value="Unassembled WGS sequence"/>
</dbReference>
<evidence type="ECO:0008006" key="11">
    <source>
        <dbReference type="Google" id="ProtNLM"/>
    </source>
</evidence>
<evidence type="ECO:0000256" key="5">
    <source>
        <dbReference type="ARBA" id="ARBA00022989"/>
    </source>
</evidence>
<name>A0A811KHH9_9BILA</name>
<keyword evidence="3" id="KW-0813">Transport</keyword>
<comment type="subcellular location">
    <subcellularLocation>
        <location evidence="1">Membrane</location>
        <topology evidence="1">Multi-pass membrane protein</topology>
    </subcellularLocation>
</comment>
<feature type="region of interest" description="Disordered" evidence="7">
    <location>
        <begin position="54"/>
        <end position="75"/>
    </location>
</feature>
<dbReference type="GO" id="GO:0005337">
    <property type="term" value="F:nucleoside transmembrane transporter activity"/>
    <property type="evidence" value="ECO:0007669"/>
    <property type="project" value="InterPro"/>
</dbReference>
<proteinExistence type="inferred from homology"/>
<dbReference type="OrthoDB" id="1856718at2759"/>
<protein>
    <recommendedName>
        <fullName evidence="11">Equilibrative nucleoside transporter 1</fullName>
    </recommendedName>
</protein>
<dbReference type="AlphaFoldDB" id="A0A811KHH9"/>
<dbReference type="PRINTS" id="PR01130">
    <property type="entry name" value="DERENTRNSPRT"/>
</dbReference>
<dbReference type="Proteomes" id="UP000783686">
    <property type="component" value="Unassembled WGS sequence"/>
</dbReference>
<evidence type="ECO:0000256" key="2">
    <source>
        <dbReference type="ARBA" id="ARBA00007965"/>
    </source>
</evidence>
<feature type="transmembrane region" description="Helical" evidence="8">
    <location>
        <begin position="461"/>
        <end position="488"/>
    </location>
</feature>
<dbReference type="PIRSF" id="PIRSF016379">
    <property type="entry name" value="ENT"/>
    <property type="match status" value="1"/>
</dbReference>
<keyword evidence="6 8" id="KW-0472">Membrane</keyword>
<evidence type="ECO:0000313" key="9">
    <source>
        <dbReference type="EMBL" id="CAD5214766.1"/>
    </source>
</evidence>
<evidence type="ECO:0000256" key="4">
    <source>
        <dbReference type="ARBA" id="ARBA00022692"/>
    </source>
</evidence>
<evidence type="ECO:0000256" key="3">
    <source>
        <dbReference type="ARBA" id="ARBA00022448"/>
    </source>
</evidence>
<comment type="caution">
    <text evidence="9">The sequence shown here is derived from an EMBL/GenBank/DDBJ whole genome shotgun (WGS) entry which is preliminary data.</text>
</comment>
<evidence type="ECO:0000256" key="7">
    <source>
        <dbReference type="SAM" id="MobiDB-lite"/>
    </source>
</evidence>